<dbReference type="AlphaFoldDB" id="A0ABD3R6M6"/>
<name>A0ABD3R6M6_9STRA</name>
<gene>
    <name evidence="1" type="ORF">ACHAXA_008229</name>
</gene>
<comment type="caution">
    <text evidence="1">The sequence shown here is derived from an EMBL/GenBank/DDBJ whole genome shotgun (WGS) entry which is preliminary data.</text>
</comment>
<organism evidence="1 2">
    <name type="scientific">Cyclostephanos tholiformis</name>
    <dbReference type="NCBI Taxonomy" id="382380"/>
    <lineage>
        <taxon>Eukaryota</taxon>
        <taxon>Sar</taxon>
        <taxon>Stramenopiles</taxon>
        <taxon>Ochrophyta</taxon>
        <taxon>Bacillariophyta</taxon>
        <taxon>Coscinodiscophyceae</taxon>
        <taxon>Thalassiosirophycidae</taxon>
        <taxon>Stephanodiscales</taxon>
        <taxon>Stephanodiscaceae</taxon>
        <taxon>Cyclostephanos</taxon>
    </lineage>
</organism>
<keyword evidence="2" id="KW-1185">Reference proteome</keyword>
<proteinExistence type="predicted"/>
<dbReference type="PROSITE" id="PS51257">
    <property type="entry name" value="PROKAR_LIPOPROTEIN"/>
    <property type="match status" value="1"/>
</dbReference>
<reference evidence="1 2" key="1">
    <citation type="submission" date="2024-10" db="EMBL/GenBank/DDBJ databases">
        <title>Updated reference genomes for cyclostephanoid diatoms.</title>
        <authorList>
            <person name="Roberts W.R."/>
            <person name="Alverson A.J."/>
        </authorList>
    </citation>
    <scope>NUCLEOTIDE SEQUENCE [LARGE SCALE GENOMIC DNA]</scope>
    <source>
        <strain evidence="1 2">AJA228-03</strain>
    </source>
</reference>
<evidence type="ECO:0000313" key="1">
    <source>
        <dbReference type="EMBL" id="KAL3806841.1"/>
    </source>
</evidence>
<evidence type="ECO:0000313" key="2">
    <source>
        <dbReference type="Proteomes" id="UP001530377"/>
    </source>
</evidence>
<dbReference type="Proteomes" id="UP001530377">
    <property type="component" value="Unassembled WGS sequence"/>
</dbReference>
<accession>A0ABD3R6M6</accession>
<sequence>MRFAATNGSYGRTAARRVICVAAFGSLSSCPSSWAFMSQPLPRHSVPPYFAARHPSKHTNAIPTMAQLRQSRPLFTKKDDNDWETFKEAGQNLVKRGVDKIKSFIPFLKSDDGKRSEMIKKERKGEITGGINAMLRDMPLPIRMLGRAVAPLMASAAEQLAEQSRQAEDMLEEARVRILNDPIVIENLGVPIQVGDPFSQSSSAISINGQTTATVTASFPVAGPRGNGIARMESSNGEIRSLTVNVNGRNLSVGSKRGGGSAYGKSSSVKDDNIIEAEIIEKKY</sequence>
<protein>
    <submittedName>
        <fullName evidence="1">Uncharacterized protein</fullName>
    </submittedName>
</protein>
<dbReference type="EMBL" id="JALLPB020000720">
    <property type="protein sequence ID" value="KAL3806841.1"/>
    <property type="molecule type" value="Genomic_DNA"/>
</dbReference>